<organism evidence="1 2">
    <name type="scientific">Pleurotus cornucopiae</name>
    <name type="common">Cornucopia mushroom</name>
    <dbReference type="NCBI Taxonomy" id="5321"/>
    <lineage>
        <taxon>Eukaryota</taxon>
        <taxon>Fungi</taxon>
        <taxon>Dikarya</taxon>
        <taxon>Basidiomycota</taxon>
        <taxon>Agaricomycotina</taxon>
        <taxon>Agaricomycetes</taxon>
        <taxon>Agaricomycetidae</taxon>
        <taxon>Agaricales</taxon>
        <taxon>Pleurotineae</taxon>
        <taxon>Pleurotaceae</taxon>
        <taxon>Pleurotus</taxon>
    </lineage>
</organism>
<reference evidence="1 2" key="1">
    <citation type="journal article" date="2021" name="Appl. Environ. Microbiol.">
        <title>Genetic linkage and physical mapping for an oyster mushroom Pleurotus cornucopiae and QTL analysis for the trait cap color.</title>
        <authorList>
            <person name="Zhang Y."/>
            <person name="Gao W."/>
            <person name="Sonnenberg A."/>
            <person name="Chen Q."/>
            <person name="Zhang J."/>
            <person name="Huang C."/>
        </authorList>
    </citation>
    <scope>NUCLEOTIDE SEQUENCE [LARGE SCALE GENOMIC DNA]</scope>
    <source>
        <strain evidence="1">CCMSSC00406</strain>
    </source>
</reference>
<sequence length="305" mass="32309">MGRWTQYDEDAYRLPAGMKRTAYDADTGVYTYRDGNGQIYVGSPHQRYGTLRSISQPPASTRPMFDKDKAPLSVDTKSPGPAPKSFADILSPDQVTSASPIRDGRSPTKTTSPKSRFIDAVRRAAAPKMLDVVHHATTSKRASFASDSEKQRLLPKDVPQMSEKGRDPLTRSATSAGHRSSAPSARTATTASTLARAATSAGHRSSPPVSGLGRSSTTASSLARSATNASSRSGASLVRSATNASTHSTASTTSLSHLVNAKPLRVGSMKELPSVPTGRPHHSKTSSSSASQRSSYQSRRPVEAL</sequence>
<protein>
    <submittedName>
        <fullName evidence="1">Uncharacterized protein</fullName>
    </submittedName>
</protein>
<accession>A0ACB7J9X8</accession>
<name>A0ACB7J9X8_PLECO</name>
<proteinExistence type="predicted"/>
<dbReference type="Proteomes" id="UP000824881">
    <property type="component" value="Unassembled WGS sequence"/>
</dbReference>
<evidence type="ECO:0000313" key="2">
    <source>
        <dbReference type="Proteomes" id="UP000824881"/>
    </source>
</evidence>
<dbReference type="EMBL" id="WQMT02000002">
    <property type="protein sequence ID" value="KAG9226864.1"/>
    <property type="molecule type" value="Genomic_DNA"/>
</dbReference>
<evidence type="ECO:0000313" key="1">
    <source>
        <dbReference type="EMBL" id="KAG9226864.1"/>
    </source>
</evidence>
<gene>
    <name evidence="1" type="ORF">CCMSSC00406_0003463</name>
</gene>
<keyword evidence="2" id="KW-1185">Reference proteome</keyword>
<comment type="caution">
    <text evidence="1">The sequence shown here is derived from an EMBL/GenBank/DDBJ whole genome shotgun (WGS) entry which is preliminary data.</text>
</comment>